<keyword evidence="3" id="KW-0238">DNA-binding</keyword>
<evidence type="ECO:0000256" key="2">
    <source>
        <dbReference type="ARBA" id="ARBA00023015"/>
    </source>
</evidence>
<sequence>MVVTSRDVARLAGVSQPTVSRALRDDPRVSQATKKRIREAAERLGYVPSEAGRALSSGRTRRIGLLLTDLENQFYSHIIAPAHEQLQSRGYQLMLHTEAVDTETVAERLISNGLDGVLLATSKVDSVVPLRLRDRELPFVYFNRTSSSVQADSAEVDPIPGMVQMADALFERGHRRIAAIFGPADTSTGVGRELALREALARHGISLSAEYVHRGPFDTMTGFTATRALLEAAQPPTAIVCGNDVVAFGALNAARCIGAEVPADVSIIGFDDLPAASWPIIRLTTVSFDLEAMVRRAADLLVRRIEEPDRPVEQCKFRSELVVRDTLGSIS</sequence>
<dbReference type="Gene3D" id="1.10.260.40">
    <property type="entry name" value="lambda repressor-like DNA-binding domains"/>
    <property type="match status" value="1"/>
</dbReference>
<dbReference type="PROSITE" id="PS50932">
    <property type="entry name" value="HTH_LACI_2"/>
    <property type="match status" value="1"/>
</dbReference>
<evidence type="ECO:0000256" key="4">
    <source>
        <dbReference type="ARBA" id="ARBA00023163"/>
    </source>
</evidence>
<evidence type="ECO:0000259" key="5">
    <source>
        <dbReference type="PROSITE" id="PS50932"/>
    </source>
</evidence>
<dbReference type="Pfam" id="PF13377">
    <property type="entry name" value="Peripla_BP_3"/>
    <property type="match status" value="1"/>
</dbReference>
<dbReference type="SMART" id="SM00354">
    <property type="entry name" value="HTH_LACI"/>
    <property type="match status" value="1"/>
</dbReference>
<dbReference type="CDD" id="cd06278">
    <property type="entry name" value="PBP1_LacI-like"/>
    <property type="match status" value="1"/>
</dbReference>
<keyword evidence="7" id="KW-1185">Reference proteome</keyword>
<evidence type="ECO:0000313" key="7">
    <source>
        <dbReference type="Proteomes" id="UP001185069"/>
    </source>
</evidence>
<keyword evidence="1" id="KW-0678">Repressor</keyword>
<keyword evidence="4" id="KW-0804">Transcription</keyword>
<dbReference type="EMBL" id="JAVDQF010000001">
    <property type="protein sequence ID" value="MDR6269706.1"/>
    <property type="molecule type" value="Genomic_DNA"/>
</dbReference>
<organism evidence="6 7">
    <name type="scientific">Arthrobacter russicus</name>
    <dbReference type="NCBI Taxonomy" id="172040"/>
    <lineage>
        <taxon>Bacteria</taxon>
        <taxon>Bacillati</taxon>
        <taxon>Actinomycetota</taxon>
        <taxon>Actinomycetes</taxon>
        <taxon>Micrococcales</taxon>
        <taxon>Micrococcaceae</taxon>
        <taxon>Arthrobacter</taxon>
    </lineage>
</organism>
<evidence type="ECO:0000256" key="1">
    <source>
        <dbReference type="ARBA" id="ARBA00022491"/>
    </source>
</evidence>
<dbReference type="InterPro" id="IPR010982">
    <property type="entry name" value="Lambda_DNA-bd_dom_sf"/>
</dbReference>
<comment type="caution">
    <text evidence="6">The sequence shown here is derived from an EMBL/GenBank/DDBJ whole genome shotgun (WGS) entry which is preliminary data.</text>
</comment>
<accession>A0ABU1JE63</accession>
<dbReference type="InterPro" id="IPR028082">
    <property type="entry name" value="Peripla_BP_I"/>
</dbReference>
<reference evidence="6 7" key="1">
    <citation type="submission" date="2023-07" db="EMBL/GenBank/DDBJ databases">
        <title>Sequencing the genomes of 1000 actinobacteria strains.</title>
        <authorList>
            <person name="Klenk H.-P."/>
        </authorList>
    </citation>
    <scope>NUCLEOTIDE SEQUENCE [LARGE SCALE GENOMIC DNA]</scope>
    <source>
        <strain evidence="6 7">DSM 14555</strain>
    </source>
</reference>
<dbReference type="RefSeq" id="WP_309798241.1">
    <property type="nucleotide sequence ID" value="NZ_BAAAHY010000005.1"/>
</dbReference>
<keyword evidence="2" id="KW-0805">Transcription regulation</keyword>
<dbReference type="InterPro" id="IPR046335">
    <property type="entry name" value="LacI/GalR-like_sensor"/>
</dbReference>
<gene>
    <name evidence="6" type="ORF">JOE69_001944</name>
</gene>
<dbReference type="Gene3D" id="3.40.50.2300">
    <property type="match status" value="2"/>
</dbReference>
<dbReference type="SUPFAM" id="SSF53822">
    <property type="entry name" value="Periplasmic binding protein-like I"/>
    <property type="match status" value="1"/>
</dbReference>
<proteinExistence type="predicted"/>
<protein>
    <submittedName>
        <fullName evidence="6">LacI family transcriptional regulator</fullName>
    </submittedName>
</protein>
<feature type="domain" description="HTH lacI-type" evidence="5">
    <location>
        <begin position="3"/>
        <end position="57"/>
    </location>
</feature>
<dbReference type="Pfam" id="PF00356">
    <property type="entry name" value="LacI"/>
    <property type="match status" value="1"/>
</dbReference>
<dbReference type="SUPFAM" id="SSF47413">
    <property type="entry name" value="lambda repressor-like DNA-binding domains"/>
    <property type="match status" value="1"/>
</dbReference>
<dbReference type="InterPro" id="IPR000843">
    <property type="entry name" value="HTH_LacI"/>
</dbReference>
<evidence type="ECO:0000313" key="6">
    <source>
        <dbReference type="EMBL" id="MDR6269706.1"/>
    </source>
</evidence>
<dbReference type="PANTHER" id="PTHR30146">
    <property type="entry name" value="LACI-RELATED TRANSCRIPTIONAL REPRESSOR"/>
    <property type="match status" value="1"/>
</dbReference>
<evidence type="ECO:0000256" key="3">
    <source>
        <dbReference type="ARBA" id="ARBA00023125"/>
    </source>
</evidence>
<dbReference type="PANTHER" id="PTHR30146:SF148">
    <property type="entry name" value="HTH-TYPE TRANSCRIPTIONAL REPRESSOR PURR-RELATED"/>
    <property type="match status" value="1"/>
</dbReference>
<dbReference type="CDD" id="cd01392">
    <property type="entry name" value="HTH_LacI"/>
    <property type="match status" value="1"/>
</dbReference>
<name>A0ABU1JE63_9MICC</name>
<dbReference type="Proteomes" id="UP001185069">
    <property type="component" value="Unassembled WGS sequence"/>
</dbReference>